<accession>A0A2M7TT36</accession>
<dbReference type="Proteomes" id="UP000229336">
    <property type="component" value="Unassembled WGS sequence"/>
</dbReference>
<dbReference type="GO" id="GO:0004619">
    <property type="term" value="F:phosphoglycerate mutase activity"/>
    <property type="evidence" value="ECO:0007669"/>
    <property type="project" value="UniProtKB-EC"/>
</dbReference>
<dbReference type="PROSITE" id="PS00175">
    <property type="entry name" value="PG_MUTASE"/>
    <property type="match status" value="1"/>
</dbReference>
<proteinExistence type="inferred from homology"/>
<evidence type="ECO:0000256" key="1">
    <source>
        <dbReference type="ARBA" id="ARBA00006717"/>
    </source>
</evidence>
<comment type="similarity">
    <text evidence="1">Belongs to the phosphoglycerate mutase family. BPG-dependent PGAM subfamily.</text>
</comment>
<keyword evidence="3" id="KW-0324">Glycolysis</keyword>
<dbReference type="Gene3D" id="3.40.50.1240">
    <property type="entry name" value="Phosphoglycerate mutase-like"/>
    <property type="match status" value="1"/>
</dbReference>
<evidence type="ECO:0000256" key="2">
    <source>
        <dbReference type="ARBA" id="ARBA00012028"/>
    </source>
</evidence>
<dbReference type="AlphaFoldDB" id="A0A2M7TT36"/>
<dbReference type="InterPro" id="IPR005952">
    <property type="entry name" value="Phosphogly_mut1"/>
</dbReference>
<protein>
    <recommendedName>
        <fullName evidence="2">phosphoglycerate mutase (2,3-diphosphoglycerate-dependent)</fullName>
        <ecNumber evidence="2">5.4.2.11</ecNumber>
    </recommendedName>
</protein>
<sequence>MSTIYLFRHGQTEFNRDKIFTGWLDSKLTSLGIDQAKVIGNLLKDIKIDIAYQTRLSRSIDTLKEVLVFHPECRETLIDDRMIERSYGDLSGHTHAETLAKYGQELFDKWHRGWTDKTEAGESFADVEIRVGDFITDLKAKYSGQNLGIAISAHGNSIRLFRKIMEKASIEDTVSWVIPYDRYFEYKI</sequence>
<feature type="site" description="Transition state stabilizer" evidence="7">
    <location>
        <position position="154"/>
    </location>
</feature>
<dbReference type="EMBL" id="PFNX01000052">
    <property type="protein sequence ID" value="PIZ58957.1"/>
    <property type="molecule type" value="Genomic_DNA"/>
</dbReference>
<comment type="caution">
    <text evidence="8">The sequence shown here is derived from an EMBL/GenBank/DDBJ whole genome shotgun (WGS) entry which is preliminary data.</text>
</comment>
<feature type="active site" description="Proton donor/acceptor" evidence="5">
    <location>
        <position position="84"/>
    </location>
</feature>
<name>A0A2M7TT36_9BACT</name>
<dbReference type="PANTHER" id="PTHR11931">
    <property type="entry name" value="PHOSPHOGLYCERATE MUTASE"/>
    <property type="match status" value="1"/>
</dbReference>
<evidence type="ECO:0000256" key="5">
    <source>
        <dbReference type="PIRSR" id="PIRSR613078-1"/>
    </source>
</evidence>
<evidence type="ECO:0000256" key="3">
    <source>
        <dbReference type="ARBA" id="ARBA00023152"/>
    </source>
</evidence>
<dbReference type="InterPro" id="IPR029033">
    <property type="entry name" value="His_PPase_superfam"/>
</dbReference>
<evidence type="ECO:0000256" key="6">
    <source>
        <dbReference type="PIRSR" id="PIRSR613078-2"/>
    </source>
</evidence>
<dbReference type="Pfam" id="PF00300">
    <property type="entry name" value="His_Phos_1"/>
    <property type="match status" value="1"/>
</dbReference>
<dbReference type="InterPro" id="IPR001345">
    <property type="entry name" value="PG/BPGM_mutase_AS"/>
</dbReference>
<organism evidence="8 9">
    <name type="scientific">Candidatus Shapirobacteria bacterium CG_4_10_14_0_2_um_filter_40_12</name>
    <dbReference type="NCBI Taxonomy" id="1974871"/>
    <lineage>
        <taxon>Bacteria</taxon>
        <taxon>Candidatus Shapironibacteriota</taxon>
    </lineage>
</organism>
<dbReference type="SUPFAM" id="SSF53254">
    <property type="entry name" value="Phosphoglycerate mutase-like"/>
    <property type="match status" value="1"/>
</dbReference>
<feature type="binding site" evidence="6">
    <location>
        <begin position="84"/>
        <end position="87"/>
    </location>
    <ligand>
        <name>substrate</name>
    </ligand>
</feature>
<dbReference type="InterPro" id="IPR013078">
    <property type="entry name" value="His_Pase_superF_clade-1"/>
</dbReference>
<evidence type="ECO:0000256" key="7">
    <source>
        <dbReference type="PIRSR" id="PIRSR613078-3"/>
    </source>
</evidence>
<evidence type="ECO:0000313" key="8">
    <source>
        <dbReference type="EMBL" id="PIZ58957.1"/>
    </source>
</evidence>
<dbReference type="GO" id="GO:0006096">
    <property type="term" value="P:glycolytic process"/>
    <property type="evidence" value="ECO:0007669"/>
    <property type="project" value="UniProtKB-KW"/>
</dbReference>
<evidence type="ECO:0000313" key="9">
    <source>
        <dbReference type="Proteomes" id="UP000229336"/>
    </source>
</evidence>
<feature type="binding site" evidence="6">
    <location>
        <begin position="21"/>
        <end position="22"/>
    </location>
    <ligand>
        <name>substrate</name>
    </ligand>
</feature>
<feature type="active site" description="Tele-phosphohistidine intermediate" evidence="5">
    <location>
        <position position="9"/>
    </location>
</feature>
<feature type="binding site" evidence="6">
    <location>
        <begin position="155"/>
        <end position="156"/>
    </location>
    <ligand>
        <name>substrate</name>
    </ligand>
</feature>
<feature type="binding site" evidence="6">
    <location>
        <position position="58"/>
    </location>
    <ligand>
        <name>substrate</name>
    </ligand>
</feature>
<gene>
    <name evidence="8" type="ORF">COY20_02475</name>
</gene>
<keyword evidence="4" id="KW-0413">Isomerase</keyword>
<dbReference type="CDD" id="cd07067">
    <property type="entry name" value="HP_PGM_like"/>
    <property type="match status" value="1"/>
</dbReference>
<dbReference type="EC" id="5.4.2.11" evidence="2"/>
<reference evidence="9" key="1">
    <citation type="submission" date="2017-09" db="EMBL/GenBank/DDBJ databases">
        <title>Depth-based differentiation of microbial function through sediment-hosted aquifers and enrichment of novel symbionts in the deep terrestrial subsurface.</title>
        <authorList>
            <person name="Probst A.J."/>
            <person name="Ladd B."/>
            <person name="Jarett J.K."/>
            <person name="Geller-Mcgrath D.E."/>
            <person name="Sieber C.M.K."/>
            <person name="Emerson J.B."/>
            <person name="Anantharaman K."/>
            <person name="Thomas B.C."/>
            <person name="Malmstrom R."/>
            <person name="Stieglmeier M."/>
            <person name="Klingl A."/>
            <person name="Woyke T."/>
            <person name="Ryan C.M."/>
            <person name="Banfield J.F."/>
        </authorList>
    </citation>
    <scope>NUCLEOTIDE SEQUENCE [LARGE SCALE GENOMIC DNA]</scope>
</reference>
<dbReference type="SMART" id="SM00855">
    <property type="entry name" value="PGAM"/>
    <property type="match status" value="1"/>
</dbReference>
<evidence type="ECO:0000256" key="4">
    <source>
        <dbReference type="ARBA" id="ARBA00023235"/>
    </source>
</evidence>
<feature type="binding site" evidence="6">
    <location>
        <begin position="8"/>
        <end position="15"/>
    </location>
    <ligand>
        <name>substrate</name>
    </ligand>
</feature>